<keyword evidence="6" id="KW-1185">Reference proteome</keyword>
<feature type="domain" description="Quinate/shikimate 5-dehydrogenase/glutamyl-tRNA reductase" evidence="3">
    <location>
        <begin position="619"/>
        <end position="673"/>
    </location>
</feature>
<proteinExistence type="inferred from homology"/>
<dbReference type="Proteomes" id="UP000294003">
    <property type="component" value="Unassembled WGS sequence"/>
</dbReference>
<evidence type="ECO:0000259" key="4">
    <source>
        <dbReference type="Pfam" id="PF08501"/>
    </source>
</evidence>
<dbReference type="PANTHER" id="PTHR21090">
    <property type="entry name" value="AROM/DEHYDROQUINATE SYNTHASE"/>
    <property type="match status" value="1"/>
</dbReference>
<dbReference type="Gene3D" id="3.40.50.300">
    <property type="entry name" value="P-loop containing nucleotide triphosphate hydrolases"/>
    <property type="match status" value="1"/>
</dbReference>
<gene>
    <name evidence="5" type="ORF">DL762_000041</name>
</gene>
<dbReference type="EMBL" id="QJNS01000001">
    <property type="protein sequence ID" value="RYO95479.1"/>
    <property type="molecule type" value="Genomic_DNA"/>
</dbReference>
<accession>A0ABY0HMA8</accession>
<evidence type="ECO:0008006" key="7">
    <source>
        <dbReference type="Google" id="ProtNLM"/>
    </source>
</evidence>
<dbReference type="Pfam" id="PF01488">
    <property type="entry name" value="Shikimate_DH"/>
    <property type="match status" value="1"/>
</dbReference>
<dbReference type="InterPro" id="IPR013785">
    <property type="entry name" value="Aldolase_TIM"/>
</dbReference>
<evidence type="ECO:0000259" key="3">
    <source>
        <dbReference type="Pfam" id="PF01488"/>
    </source>
</evidence>
<comment type="similarity">
    <text evidence="2">In the N-terminal section; belongs to the shikimate kinase family.</text>
</comment>
<evidence type="ECO:0000256" key="2">
    <source>
        <dbReference type="ARBA" id="ARBA00009349"/>
    </source>
</evidence>
<dbReference type="Pfam" id="PF01487">
    <property type="entry name" value="DHquinase_I"/>
    <property type="match status" value="1"/>
</dbReference>
<dbReference type="SUPFAM" id="SSF53223">
    <property type="entry name" value="Aminoacid dehydrogenase-like, N-terminal domain"/>
    <property type="match status" value="1"/>
</dbReference>
<sequence length="878" mass="98785">MSTTLSTLIHPEPMSLQVKPVKPNHRIFHPNASIILVGCRGAGKRTLGFIAAKYLRRRLLTEEHCFEQASGCSRASYLQKYGKDALNSQMARVLAQTIGMNRSNCVIECGTGTLSTETQAILQACTETNPVIYIHRDKGYMHQLLGLPPADAERLLRADEEHRELSNLEYYNLLDPSGEEVASQTTLRSTLMSSARLIRAKQDFINFLDLILGHSLTRSWMENPFSINAIPPEHRLHTYVLHLRLSSLMDLKLNLDELEASGEAVELIIDTWPNRLLDIIAAQVALIRRKLDVPIIYYVEENPREERRRPQEEKDTVDLKLMLHGLRLGVEYLRLDLERNQALVTQVLDMRGRTKIIGNYTMKGFGAPQWNDNVYVEHFLRARSLGCHIVSIGRFCIGDRSAESWRLLMDKINPLPEPKPLIIAYDFSVLGLVSAVQNRSLNPVGHEALKGSPREWLAGVHTARGVMRLLFRQGLLQPLNFYTLGSNVYYSASPSMHRAAYEHYMMPHTFNAKQCTSVEEVDWIRCGHNFGGASLTAPFKVAIMSRVDHLSSHATAIGAVNTLLPLRGKTSSILDHANARNTAGTSSKFYGDNTDWSAMATCLRRSISPRNSVQPSRTTGLVIGAGGMARAAIYALIKLGCRNIFIYNRTKSNAERVAGHFNKYAREQKLLARYNEDGRICHILDSPTQTWPSGYQYPTMILSCIPASGTDDNPPVDFRMPPHWLKSPTGGVVIEMAYEPLITPLVKQVRRIREQGNHTWVIVDGLEVVSEMAMEAFELMTGRKAPKALMRKCDSFGSAEDLKTQHHYTYENWLLAFNARTPVEFSISKEEDQSLLVAPALTGNTVSNSRILRFQAKRCLSTASYWLFASQRHGVFRA</sequence>
<dbReference type="Pfam" id="PF08501">
    <property type="entry name" value="Shikimate_dh_N"/>
    <property type="match status" value="1"/>
</dbReference>
<reference evidence="5 6" key="1">
    <citation type="submission" date="2018-06" db="EMBL/GenBank/DDBJ databases">
        <title>Complete Genomes of Monosporascus.</title>
        <authorList>
            <person name="Robinson A.J."/>
            <person name="Natvig D.O."/>
        </authorList>
    </citation>
    <scope>NUCLEOTIDE SEQUENCE [LARGE SCALE GENOMIC DNA]</scope>
    <source>
        <strain evidence="5 6">CBS 609.92</strain>
    </source>
</reference>
<evidence type="ECO:0000313" key="5">
    <source>
        <dbReference type="EMBL" id="RYO95479.1"/>
    </source>
</evidence>
<dbReference type="InterPro" id="IPR006151">
    <property type="entry name" value="Shikm_DH/Glu-tRNA_Rdtase"/>
</dbReference>
<dbReference type="SUPFAM" id="SSF52540">
    <property type="entry name" value="P-loop containing nucleoside triphosphate hydrolases"/>
    <property type="match status" value="1"/>
</dbReference>
<dbReference type="InterPro" id="IPR046346">
    <property type="entry name" value="Aminoacid_DH-like_N_sf"/>
</dbReference>
<dbReference type="Pfam" id="PF01202">
    <property type="entry name" value="SKI"/>
    <property type="match status" value="1"/>
</dbReference>
<organism evidence="5 6">
    <name type="scientific">Monosporascus cannonballus</name>
    <dbReference type="NCBI Taxonomy" id="155416"/>
    <lineage>
        <taxon>Eukaryota</taxon>
        <taxon>Fungi</taxon>
        <taxon>Dikarya</taxon>
        <taxon>Ascomycota</taxon>
        <taxon>Pezizomycotina</taxon>
        <taxon>Sordariomycetes</taxon>
        <taxon>Xylariomycetidae</taxon>
        <taxon>Xylariales</taxon>
        <taxon>Xylariales incertae sedis</taxon>
        <taxon>Monosporascus</taxon>
    </lineage>
</organism>
<name>A0ABY0HMA8_9PEZI</name>
<dbReference type="InterPro" id="IPR031322">
    <property type="entry name" value="Shikimate/glucono_kinase"/>
</dbReference>
<feature type="domain" description="Shikimate dehydrogenase substrate binding N-terminal" evidence="4">
    <location>
        <begin position="484"/>
        <end position="563"/>
    </location>
</feature>
<protein>
    <recommendedName>
        <fullName evidence="7">Quinate repressor protein</fullName>
    </recommendedName>
</protein>
<comment type="similarity">
    <text evidence="1">In the 2nd section; belongs to the type-I 3-dehydroquinase family.</text>
</comment>
<evidence type="ECO:0000313" key="6">
    <source>
        <dbReference type="Proteomes" id="UP000294003"/>
    </source>
</evidence>
<dbReference type="Gene3D" id="3.20.20.70">
    <property type="entry name" value="Aldolase class I"/>
    <property type="match status" value="1"/>
</dbReference>
<dbReference type="Gene3D" id="3.40.50.10860">
    <property type="entry name" value="Leucine Dehydrogenase, chain A, domain 1"/>
    <property type="match status" value="1"/>
</dbReference>
<dbReference type="CDD" id="cd01065">
    <property type="entry name" value="NAD_bind_Shikimate_DH"/>
    <property type="match status" value="1"/>
</dbReference>
<dbReference type="InterPro" id="IPR036291">
    <property type="entry name" value="NAD(P)-bd_dom_sf"/>
</dbReference>
<evidence type="ECO:0000256" key="1">
    <source>
        <dbReference type="ARBA" id="ARBA00006477"/>
    </source>
</evidence>
<dbReference type="InterPro" id="IPR013708">
    <property type="entry name" value="Shikimate_DH-bd_N"/>
</dbReference>
<comment type="caution">
    <text evidence="5">The sequence shown here is derived from an EMBL/GenBank/DDBJ whole genome shotgun (WGS) entry which is preliminary data.</text>
</comment>
<dbReference type="SUPFAM" id="SSF51735">
    <property type="entry name" value="NAD(P)-binding Rossmann-fold domains"/>
    <property type="match status" value="1"/>
</dbReference>
<dbReference type="InterPro" id="IPR027417">
    <property type="entry name" value="P-loop_NTPase"/>
</dbReference>
<dbReference type="PANTHER" id="PTHR21090:SF17">
    <property type="entry name" value="QUINATE REPRESSOR PROTEIN"/>
    <property type="match status" value="1"/>
</dbReference>
<dbReference type="InterPro" id="IPR001381">
    <property type="entry name" value="DHquinase_I"/>
</dbReference>
<dbReference type="Gene3D" id="3.40.50.720">
    <property type="entry name" value="NAD(P)-binding Rossmann-like Domain"/>
    <property type="match status" value="1"/>
</dbReference>